<dbReference type="Proteomes" id="UP000059113">
    <property type="component" value="Chromosome"/>
</dbReference>
<reference evidence="4 5" key="1">
    <citation type="journal article" date="2015" name="Int. J. Syst. Evol. Microbiol.">
        <title>Erythrobacter atlanticus sp. nov., a bacterium from ocean sediment able to degrade polycyclic aromatic hydrocarbons.</title>
        <authorList>
            <person name="Zhuang L."/>
            <person name="Liu Y."/>
            <person name="Wang L."/>
            <person name="Wang W."/>
            <person name="Shao Z."/>
        </authorList>
    </citation>
    <scope>NUCLEOTIDE SEQUENCE [LARGE SCALE GENOMIC DNA]</scope>
    <source>
        <strain evidence="5">s21-N3</strain>
    </source>
</reference>
<evidence type="ECO:0000259" key="3">
    <source>
        <dbReference type="PROSITE" id="PS50110"/>
    </source>
</evidence>
<dbReference type="STRING" id="1648404.CP97_06205"/>
<dbReference type="EMBL" id="CP011310">
    <property type="protein sequence ID" value="AKQ41700.2"/>
    <property type="molecule type" value="Genomic_DNA"/>
</dbReference>
<keyword evidence="1 2" id="KW-0597">Phosphoprotein</keyword>
<dbReference type="Pfam" id="PF00072">
    <property type="entry name" value="Response_reg"/>
    <property type="match status" value="1"/>
</dbReference>
<reference evidence="5" key="2">
    <citation type="submission" date="2015-04" db="EMBL/GenBank/DDBJ databases">
        <title>The complete genome sequence of Erythrobacter sp. s21-N3.</title>
        <authorList>
            <person name="Zhuang L."/>
            <person name="Liu Y."/>
            <person name="Shao Z."/>
        </authorList>
    </citation>
    <scope>NUCLEOTIDE SEQUENCE [LARGE SCALE GENOMIC DNA]</scope>
    <source>
        <strain evidence="5">s21-N3</strain>
    </source>
</reference>
<dbReference type="InterPro" id="IPR001789">
    <property type="entry name" value="Sig_transdc_resp-reg_receiver"/>
</dbReference>
<dbReference type="Gene3D" id="3.40.50.2300">
    <property type="match status" value="1"/>
</dbReference>
<sequence length="124" mass="13436">MPLTKVLIVEDNEMNRDMLSRRLSRKGFEVIAAVDGPDGIMTASSALPDIILMDVALGAMDGWEATRAIKTNAETANIPVIALTAHALESDRRKSIAAGCSEFETKPIDIDRLVEKIMLLANLA</sequence>
<gene>
    <name evidence="4" type="ORF">CP97_06205</name>
</gene>
<dbReference type="SUPFAM" id="SSF52172">
    <property type="entry name" value="CheY-like"/>
    <property type="match status" value="1"/>
</dbReference>
<organism evidence="4 5">
    <name type="scientific">Aurantiacibacter atlanticus</name>
    <dbReference type="NCBI Taxonomy" id="1648404"/>
    <lineage>
        <taxon>Bacteria</taxon>
        <taxon>Pseudomonadati</taxon>
        <taxon>Pseudomonadota</taxon>
        <taxon>Alphaproteobacteria</taxon>
        <taxon>Sphingomonadales</taxon>
        <taxon>Erythrobacteraceae</taxon>
        <taxon>Aurantiacibacter</taxon>
    </lineage>
</organism>
<dbReference type="GO" id="GO:0000160">
    <property type="term" value="P:phosphorelay signal transduction system"/>
    <property type="evidence" value="ECO:0007669"/>
    <property type="project" value="InterPro"/>
</dbReference>
<dbReference type="InterPro" id="IPR011006">
    <property type="entry name" value="CheY-like_superfamily"/>
</dbReference>
<dbReference type="AlphaFoldDB" id="A0A0H4VBE1"/>
<dbReference type="SMART" id="SM00448">
    <property type="entry name" value="REC"/>
    <property type="match status" value="1"/>
</dbReference>
<evidence type="ECO:0000256" key="2">
    <source>
        <dbReference type="PROSITE-ProRule" id="PRU00169"/>
    </source>
</evidence>
<dbReference type="PANTHER" id="PTHR45339">
    <property type="entry name" value="HYBRID SIGNAL TRANSDUCTION HISTIDINE KINASE J"/>
    <property type="match status" value="1"/>
</dbReference>
<protein>
    <recommendedName>
        <fullName evidence="3">Response regulatory domain-containing protein</fullName>
    </recommendedName>
</protein>
<name>A0A0H4VBE1_9SPHN</name>
<evidence type="ECO:0000256" key="1">
    <source>
        <dbReference type="ARBA" id="ARBA00022553"/>
    </source>
</evidence>
<accession>A0A0H4VBE1</accession>
<dbReference type="KEGG" id="ery:CP97_06205"/>
<proteinExistence type="predicted"/>
<dbReference type="PROSITE" id="PS50110">
    <property type="entry name" value="RESPONSE_REGULATORY"/>
    <property type="match status" value="1"/>
</dbReference>
<keyword evidence="5" id="KW-1185">Reference proteome</keyword>
<evidence type="ECO:0000313" key="5">
    <source>
        <dbReference type="Proteomes" id="UP000059113"/>
    </source>
</evidence>
<evidence type="ECO:0000313" key="4">
    <source>
        <dbReference type="EMBL" id="AKQ41700.2"/>
    </source>
</evidence>
<dbReference type="PANTHER" id="PTHR45339:SF3">
    <property type="entry name" value="HISTIDINE KINASE"/>
    <property type="match status" value="1"/>
</dbReference>
<feature type="modified residue" description="4-aspartylphosphate" evidence="2">
    <location>
        <position position="54"/>
    </location>
</feature>
<feature type="domain" description="Response regulatory" evidence="3">
    <location>
        <begin position="5"/>
        <end position="121"/>
    </location>
</feature>